<name>A0A9X0YJZ8_9FLAO</name>
<protein>
    <submittedName>
        <fullName evidence="1">Uncharacterized protein</fullName>
    </submittedName>
</protein>
<dbReference type="Proteomes" id="UP001138672">
    <property type="component" value="Unassembled WGS sequence"/>
</dbReference>
<evidence type="ECO:0000313" key="3">
    <source>
        <dbReference type="Proteomes" id="UP001138672"/>
    </source>
</evidence>
<dbReference type="AlphaFoldDB" id="A0A9X0YJZ8"/>
<dbReference type="RefSeq" id="WP_057777941.1">
    <property type="nucleotide sequence ID" value="NZ_JAGGJQ010000001.1"/>
</dbReference>
<dbReference type="EMBL" id="JAGGJQ010000001">
    <property type="protein sequence ID" value="MBP1838313.1"/>
    <property type="molecule type" value="Genomic_DNA"/>
</dbReference>
<organism evidence="1 3">
    <name type="scientific">Formosa algae</name>
    <dbReference type="NCBI Taxonomy" id="225843"/>
    <lineage>
        <taxon>Bacteria</taxon>
        <taxon>Pseudomonadati</taxon>
        <taxon>Bacteroidota</taxon>
        <taxon>Flavobacteriia</taxon>
        <taxon>Flavobacteriales</taxon>
        <taxon>Flavobacteriaceae</taxon>
        <taxon>Formosa</taxon>
    </lineage>
</organism>
<evidence type="ECO:0000313" key="2">
    <source>
        <dbReference type="EMBL" id="MDQ0334448.1"/>
    </source>
</evidence>
<dbReference type="Proteomes" id="UP001231587">
    <property type="component" value="Unassembled WGS sequence"/>
</dbReference>
<dbReference type="OrthoDB" id="1448296at2"/>
<comment type="caution">
    <text evidence="1">The sequence shown here is derived from an EMBL/GenBank/DDBJ whole genome shotgun (WGS) entry which is preliminary data.</text>
</comment>
<reference evidence="1" key="1">
    <citation type="submission" date="2021-03" db="EMBL/GenBank/DDBJ databases">
        <title>Genomic Encyclopedia of Type Strains, Phase IV (KMG-IV): sequencing the most valuable type-strain genomes for metagenomic binning, comparative biology and taxonomic classification.</title>
        <authorList>
            <person name="Goeker M."/>
        </authorList>
    </citation>
    <scope>NUCLEOTIDE SEQUENCE</scope>
    <source>
        <strain evidence="1">DSM 15523</strain>
        <strain evidence="2 4">DSM 16476</strain>
    </source>
</reference>
<proteinExistence type="predicted"/>
<gene>
    <name evidence="1" type="ORF">J2Z56_000209</name>
    <name evidence="2" type="ORF">J2Z57_000875</name>
</gene>
<accession>A0A9X0YJZ8</accession>
<sequence>MKKSFVYLCFIVFAFVSVDIEAQSIKLPSPEFSTDLLSALKPGSDSGLASDVSSKVETENKSFVSDVVGIMGSSDDDDAKKSKIASRKKEREGVLGKAFGNDTALSSYKKQVNSKIKPFKRKYKMASLIF</sequence>
<dbReference type="EMBL" id="JAUSUU010000002">
    <property type="protein sequence ID" value="MDQ0334448.1"/>
    <property type="molecule type" value="Genomic_DNA"/>
</dbReference>
<keyword evidence="4" id="KW-1185">Reference proteome</keyword>
<evidence type="ECO:0000313" key="1">
    <source>
        <dbReference type="EMBL" id="MBP1838313.1"/>
    </source>
</evidence>
<evidence type="ECO:0000313" key="4">
    <source>
        <dbReference type="Proteomes" id="UP001231587"/>
    </source>
</evidence>